<name>A0ABU6S693_9FABA</name>
<dbReference type="EMBL" id="JASCZI010060455">
    <property type="protein sequence ID" value="MED6131965.1"/>
    <property type="molecule type" value="Genomic_DNA"/>
</dbReference>
<reference evidence="2 3" key="1">
    <citation type="journal article" date="2023" name="Plants (Basel)">
        <title>Bridging the Gap: Combining Genomics and Transcriptomics Approaches to Understand Stylosanthes scabra, an Orphan Legume from the Brazilian Caatinga.</title>
        <authorList>
            <person name="Ferreira-Neto J.R.C."/>
            <person name="da Silva M.D."/>
            <person name="Binneck E."/>
            <person name="de Melo N.F."/>
            <person name="da Silva R.H."/>
            <person name="de Melo A.L.T.M."/>
            <person name="Pandolfi V."/>
            <person name="Bustamante F.O."/>
            <person name="Brasileiro-Vidal A.C."/>
            <person name="Benko-Iseppon A.M."/>
        </authorList>
    </citation>
    <scope>NUCLEOTIDE SEQUENCE [LARGE SCALE GENOMIC DNA]</scope>
    <source>
        <tissue evidence="2">Leaves</tissue>
    </source>
</reference>
<comment type="caution">
    <text evidence="2">The sequence shown here is derived from an EMBL/GenBank/DDBJ whole genome shotgun (WGS) entry which is preliminary data.</text>
</comment>
<sequence length="195" mass="22367">MEKDLSEEQVTMNNNREELQETRNILSHAILNEWDKGGFQRKGNEVLEETQLGQQDGRKQGVGINKVKQSEGVTKNVEKLGNEEVKDRSKALDKVNDKDYATEVIQTKELEKTKSREKCVSNFDSEVGGYEDEEDLMAILKEQNEALALKRRKAKQKEKAQEQIEKKKKQNRVKDGVQEGLWKSLFGDLCILVSL</sequence>
<proteinExistence type="predicted"/>
<accession>A0ABU6S693</accession>
<gene>
    <name evidence="2" type="ORF">PIB30_014866</name>
</gene>
<keyword evidence="1" id="KW-0175">Coiled coil</keyword>
<evidence type="ECO:0000313" key="2">
    <source>
        <dbReference type="EMBL" id="MED6131965.1"/>
    </source>
</evidence>
<protein>
    <submittedName>
        <fullName evidence="2">Uncharacterized protein</fullName>
    </submittedName>
</protein>
<feature type="coiled-coil region" evidence="1">
    <location>
        <begin position="130"/>
        <end position="172"/>
    </location>
</feature>
<dbReference type="Proteomes" id="UP001341840">
    <property type="component" value="Unassembled WGS sequence"/>
</dbReference>
<evidence type="ECO:0000313" key="3">
    <source>
        <dbReference type="Proteomes" id="UP001341840"/>
    </source>
</evidence>
<evidence type="ECO:0000256" key="1">
    <source>
        <dbReference type="SAM" id="Coils"/>
    </source>
</evidence>
<keyword evidence="3" id="KW-1185">Reference proteome</keyword>
<organism evidence="2 3">
    <name type="scientific">Stylosanthes scabra</name>
    <dbReference type="NCBI Taxonomy" id="79078"/>
    <lineage>
        <taxon>Eukaryota</taxon>
        <taxon>Viridiplantae</taxon>
        <taxon>Streptophyta</taxon>
        <taxon>Embryophyta</taxon>
        <taxon>Tracheophyta</taxon>
        <taxon>Spermatophyta</taxon>
        <taxon>Magnoliopsida</taxon>
        <taxon>eudicotyledons</taxon>
        <taxon>Gunneridae</taxon>
        <taxon>Pentapetalae</taxon>
        <taxon>rosids</taxon>
        <taxon>fabids</taxon>
        <taxon>Fabales</taxon>
        <taxon>Fabaceae</taxon>
        <taxon>Papilionoideae</taxon>
        <taxon>50 kb inversion clade</taxon>
        <taxon>dalbergioids sensu lato</taxon>
        <taxon>Dalbergieae</taxon>
        <taxon>Pterocarpus clade</taxon>
        <taxon>Stylosanthes</taxon>
    </lineage>
</organism>